<protein>
    <submittedName>
        <fullName evidence="1">Uncharacterized protein</fullName>
    </submittedName>
</protein>
<name>A0A9P9YKR2_9MUSC</name>
<gene>
    <name evidence="1" type="ORF">M5D96_008233</name>
</gene>
<evidence type="ECO:0000313" key="2">
    <source>
        <dbReference type="Proteomes" id="UP001059596"/>
    </source>
</evidence>
<proteinExistence type="predicted"/>
<dbReference type="AlphaFoldDB" id="A0A9P9YKR2"/>
<organism evidence="1 2">
    <name type="scientific">Drosophila gunungcola</name>
    <name type="common">fruit fly</name>
    <dbReference type="NCBI Taxonomy" id="103775"/>
    <lineage>
        <taxon>Eukaryota</taxon>
        <taxon>Metazoa</taxon>
        <taxon>Ecdysozoa</taxon>
        <taxon>Arthropoda</taxon>
        <taxon>Hexapoda</taxon>
        <taxon>Insecta</taxon>
        <taxon>Pterygota</taxon>
        <taxon>Neoptera</taxon>
        <taxon>Endopterygota</taxon>
        <taxon>Diptera</taxon>
        <taxon>Brachycera</taxon>
        <taxon>Muscomorpha</taxon>
        <taxon>Ephydroidea</taxon>
        <taxon>Drosophilidae</taxon>
        <taxon>Drosophila</taxon>
        <taxon>Sophophora</taxon>
    </lineage>
</organism>
<evidence type="ECO:0000313" key="1">
    <source>
        <dbReference type="EMBL" id="KAI8038339.1"/>
    </source>
</evidence>
<reference evidence="1" key="1">
    <citation type="journal article" date="2023" name="Genome Biol. Evol.">
        <title>Long-read-based Genome Assembly of Drosophila gunungcola Reveals Fewer Chemosensory Genes in Flower-breeding Species.</title>
        <authorList>
            <person name="Negi A."/>
            <person name="Liao B.Y."/>
            <person name="Yeh S.D."/>
        </authorList>
    </citation>
    <scope>NUCLEOTIDE SEQUENCE</scope>
    <source>
        <strain evidence="1">Sukarami</strain>
    </source>
</reference>
<accession>A0A9P9YKR2</accession>
<comment type="caution">
    <text evidence="1">The sequence shown here is derived from an EMBL/GenBank/DDBJ whole genome shotgun (WGS) entry which is preliminary data.</text>
</comment>
<keyword evidence="2" id="KW-1185">Reference proteome</keyword>
<sequence>MYITLVPDWAPRMGGCNRTGNGYRWCCSNFGGGAFISE</sequence>
<dbReference type="EMBL" id="JAMKOV010000007">
    <property type="protein sequence ID" value="KAI8038339.1"/>
    <property type="molecule type" value="Genomic_DNA"/>
</dbReference>
<dbReference type="Proteomes" id="UP001059596">
    <property type="component" value="Unassembled WGS sequence"/>
</dbReference>